<dbReference type="Proteomes" id="UP000298602">
    <property type="component" value="Chromosome"/>
</dbReference>
<dbReference type="RefSeq" id="WP_137423666.1">
    <property type="nucleotide sequence ID" value="NZ_CP040098.1"/>
</dbReference>
<dbReference type="Pfam" id="PF02470">
    <property type="entry name" value="MlaD"/>
    <property type="match status" value="1"/>
</dbReference>
<evidence type="ECO:0000256" key="2">
    <source>
        <dbReference type="SAM" id="Phobius"/>
    </source>
</evidence>
<dbReference type="InterPro" id="IPR003399">
    <property type="entry name" value="Mce/MlaD"/>
</dbReference>
<organism evidence="4 5">
    <name type="scientific">Desulfoglaeba alkanexedens ALDC</name>
    <dbReference type="NCBI Taxonomy" id="980445"/>
    <lineage>
        <taxon>Bacteria</taxon>
        <taxon>Pseudomonadati</taxon>
        <taxon>Thermodesulfobacteriota</taxon>
        <taxon>Syntrophobacteria</taxon>
        <taxon>Syntrophobacterales</taxon>
        <taxon>Syntrophobacteraceae</taxon>
        <taxon>Desulfoglaeba</taxon>
    </lineage>
</organism>
<reference evidence="4 5" key="2">
    <citation type="submission" date="2019-05" db="EMBL/GenBank/DDBJ databases">
        <authorList>
            <person name="Suflita J.M."/>
            <person name="Marks C.R."/>
        </authorList>
    </citation>
    <scope>NUCLEOTIDE SEQUENCE [LARGE SCALE GENOMIC DNA]</scope>
    <source>
        <strain evidence="4 5">ALDC</strain>
    </source>
</reference>
<dbReference type="EMBL" id="CP040098">
    <property type="protein sequence ID" value="QCQ21697.1"/>
    <property type="molecule type" value="Genomic_DNA"/>
</dbReference>
<dbReference type="OrthoDB" id="9806984at2"/>
<dbReference type="PANTHER" id="PTHR33371">
    <property type="entry name" value="INTERMEMBRANE PHOSPHOLIPID TRANSPORT SYSTEM BINDING PROTEIN MLAD-RELATED"/>
    <property type="match status" value="1"/>
</dbReference>
<accession>A0A4P8L1F7</accession>
<evidence type="ECO:0000259" key="3">
    <source>
        <dbReference type="Pfam" id="PF02470"/>
    </source>
</evidence>
<protein>
    <submittedName>
        <fullName evidence="4">MCE family protein</fullName>
    </submittedName>
</protein>
<gene>
    <name evidence="4" type="ORF">FDQ92_05600</name>
</gene>
<evidence type="ECO:0000313" key="5">
    <source>
        <dbReference type="Proteomes" id="UP000298602"/>
    </source>
</evidence>
<keyword evidence="2" id="KW-0472">Membrane</keyword>
<keyword evidence="5" id="KW-1185">Reference proteome</keyword>
<dbReference type="AlphaFoldDB" id="A0A4P8L1F7"/>
<keyword evidence="2" id="KW-0812">Transmembrane</keyword>
<proteinExistence type="predicted"/>
<dbReference type="PANTHER" id="PTHR33371:SF4">
    <property type="entry name" value="INTERMEMBRANE PHOSPHOLIPID TRANSPORT SYSTEM BINDING PROTEIN MLAD"/>
    <property type="match status" value="1"/>
</dbReference>
<reference evidence="4 5" key="1">
    <citation type="submission" date="2019-05" db="EMBL/GenBank/DDBJ databases">
        <title>The Complete Genome Sequence of the n-alkane-degrading Desulfoglaeba alkanexedens ALDC reveals multiple alkylsuccinate synthase gene clusters.</title>
        <authorList>
            <person name="Callaghan A.V."/>
            <person name="Davidova I.A."/>
            <person name="Duncan K.E."/>
            <person name="Morris B."/>
            <person name="McInerney M.J."/>
        </authorList>
    </citation>
    <scope>NUCLEOTIDE SEQUENCE [LARGE SCALE GENOMIC DNA]</scope>
    <source>
        <strain evidence="4 5">ALDC</strain>
    </source>
</reference>
<feature type="domain" description="Mce/MlaD" evidence="3">
    <location>
        <begin position="38"/>
        <end position="136"/>
    </location>
</feature>
<dbReference type="InterPro" id="IPR052336">
    <property type="entry name" value="MlaD_Phospholipid_Transporter"/>
</dbReference>
<keyword evidence="1" id="KW-0175">Coiled coil</keyword>
<feature type="coiled-coil region" evidence="1">
    <location>
        <begin position="200"/>
        <end position="259"/>
    </location>
</feature>
<name>A0A4P8L1F7_9BACT</name>
<feature type="transmembrane region" description="Helical" evidence="2">
    <location>
        <begin position="9"/>
        <end position="29"/>
    </location>
</feature>
<keyword evidence="2" id="KW-1133">Transmembrane helix</keyword>
<dbReference type="KEGG" id="dax:FDQ92_05600"/>
<sequence>MSQKADPKIIGVFVAGAVALAVAALLIFGSRQIFGTKETFVVFFEESVRGLGVGAPVAFRGVQIGQVSQILLHIDPQAEKVRIPVLIEIDPQQIGVGDRALRIEDELLNQWIEQGLRAQLAIQSLVTGQLMVELDFHPGTPIKLVGAIAEHREIPTVPTDLEKFFKRFEEAPIERILANLESTLAALQEVMSSPELRGALKGLNETLSESRQLVQTLNQKAEPAAKNLEETLAQITEFVRKLDARSASLNRELEAFLTESRGLVKDVDARMGPLSSNLEQTSAETRETMERLGHLLDEDSPIVQALTQSLEDFSEAARALRVLAEYLEHHPEALIHGKGD</sequence>
<evidence type="ECO:0000313" key="4">
    <source>
        <dbReference type="EMBL" id="QCQ21697.1"/>
    </source>
</evidence>
<evidence type="ECO:0000256" key="1">
    <source>
        <dbReference type="SAM" id="Coils"/>
    </source>
</evidence>